<dbReference type="EMBL" id="CP081869">
    <property type="protein sequence ID" value="QZN98570.1"/>
    <property type="molecule type" value="Genomic_DNA"/>
</dbReference>
<accession>A0A9E6R5G6</accession>
<protein>
    <submittedName>
        <fullName evidence="1">Uncharacterized protein</fullName>
    </submittedName>
</protein>
<dbReference type="KEGG" id="cmet:K6K41_16175"/>
<dbReference type="Proteomes" id="UP000825701">
    <property type="component" value="Chromosome"/>
</dbReference>
<organism evidence="1 2">
    <name type="scientific">Chenggangzhangella methanolivorans</name>
    <dbReference type="NCBI Taxonomy" id="1437009"/>
    <lineage>
        <taxon>Bacteria</taxon>
        <taxon>Pseudomonadati</taxon>
        <taxon>Pseudomonadota</taxon>
        <taxon>Alphaproteobacteria</taxon>
        <taxon>Hyphomicrobiales</taxon>
        <taxon>Methylopilaceae</taxon>
        <taxon>Chenggangzhangella</taxon>
    </lineage>
</organism>
<keyword evidence="2" id="KW-1185">Reference proteome</keyword>
<evidence type="ECO:0000313" key="2">
    <source>
        <dbReference type="Proteomes" id="UP000825701"/>
    </source>
</evidence>
<sequence length="77" mass="8210">MARLRGGRPLSLVRTGLADPVARRAFDNFAEFEALYGATADVIAERDEPRAMSSRQVPAAIRDRIALAAGEALAQAA</sequence>
<dbReference type="RefSeq" id="WP_261401502.1">
    <property type="nucleotide sequence ID" value="NZ_CP081869.1"/>
</dbReference>
<gene>
    <name evidence="1" type="ORF">K6K41_16175</name>
</gene>
<dbReference type="AlphaFoldDB" id="A0A9E6R5G6"/>
<reference evidence="1" key="1">
    <citation type="submission" date="2021-08" db="EMBL/GenBank/DDBJ databases">
        <authorList>
            <person name="Zhang H."/>
            <person name="Xu M."/>
            <person name="Yu Z."/>
            <person name="Yang L."/>
            <person name="Cai Y."/>
        </authorList>
    </citation>
    <scope>NUCLEOTIDE SEQUENCE</scope>
    <source>
        <strain evidence="1">CHL1</strain>
    </source>
</reference>
<name>A0A9E6R5G6_9HYPH</name>
<proteinExistence type="predicted"/>
<evidence type="ECO:0000313" key="1">
    <source>
        <dbReference type="EMBL" id="QZN98570.1"/>
    </source>
</evidence>